<feature type="transmembrane region" description="Helical" evidence="2">
    <location>
        <begin position="725"/>
        <end position="751"/>
    </location>
</feature>
<dbReference type="STRING" id="53326.A0A016VBX1"/>
<dbReference type="PANTHER" id="PTHR21523:SF37">
    <property type="entry name" value="MLT-TEN (MLT-10) RELATED"/>
    <property type="match status" value="1"/>
</dbReference>
<dbReference type="EMBL" id="JARK01001348">
    <property type="protein sequence ID" value="EYC25144.1"/>
    <property type="molecule type" value="Genomic_DNA"/>
</dbReference>
<evidence type="ECO:0000256" key="1">
    <source>
        <dbReference type="SAM" id="MobiDB-lite"/>
    </source>
</evidence>
<feature type="transmembrane region" description="Helical" evidence="2">
    <location>
        <begin position="654"/>
        <end position="676"/>
    </location>
</feature>
<dbReference type="AlphaFoldDB" id="A0A016VBX1"/>
<proteinExistence type="predicted"/>
<feature type="region of interest" description="Disordered" evidence="1">
    <location>
        <begin position="189"/>
        <end position="224"/>
    </location>
</feature>
<accession>A0A016VBX1</accession>
<dbReference type="Pfam" id="PF04870">
    <property type="entry name" value="Moulting_cycle"/>
    <property type="match status" value="1"/>
</dbReference>
<dbReference type="Proteomes" id="UP000024635">
    <property type="component" value="Unassembled WGS sequence"/>
</dbReference>
<feature type="compositionally biased region" description="Acidic residues" evidence="1">
    <location>
        <begin position="52"/>
        <end position="69"/>
    </location>
</feature>
<keyword evidence="2" id="KW-0472">Membrane</keyword>
<feature type="transmembrane region" description="Helical" evidence="2">
    <location>
        <begin position="758"/>
        <end position="778"/>
    </location>
</feature>
<keyword evidence="4" id="KW-1185">Reference proteome</keyword>
<keyword evidence="2" id="KW-1133">Transmembrane helix</keyword>
<comment type="caution">
    <text evidence="3">The sequence shown here is derived from an EMBL/GenBank/DDBJ whole genome shotgun (WGS) entry which is preliminary data.</text>
</comment>
<protein>
    <submittedName>
        <fullName evidence="3">Uncharacterized protein</fullName>
    </submittedName>
</protein>
<dbReference type="InterPro" id="IPR006954">
    <property type="entry name" value="Mlt-10-like"/>
</dbReference>
<feature type="transmembrane region" description="Helical" evidence="2">
    <location>
        <begin position="688"/>
        <end position="705"/>
    </location>
</feature>
<keyword evidence="2" id="KW-0812">Transmembrane</keyword>
<reference evidence="4" key="1">
    <citation type="journal article" date="2015" name="Nat. Genet.">
        <title>The genome and transcriptome of the zoonotic hookworm Ancylostoma ceylanicum identify infection-specific gene families.</title>
        <authorList>
            <person name="Schwarz E.M."/>
            <person name="Hu Y."/>
            <person name="Antoshechkin I."/>
            <person name="Miller M.M."/>
            <person name="Sternberg P.W."/>
            <person name="Aroian R.V."/>
        </authorList>
    </citation>
    <scope>NUCLEOTIDE SEQUENCE</scope>
    <source>
        <strain evidence="4">HY135</strain>
    </source>
</reference>
<dbReference type="PANTHER" id="PTHR21523">
    <property type="match status" value="1"/>
</dbReference>
<organism evidence="3 4">
    <name type="scientific">Ancylostoma ceylanicum</name>
    <dbReference type="NCBI Taxonomy" id="53326"/>
    <lineage>
        <taxon>Eukaryota</taxon>
        <taxon>Metazoa</taxon>
        <taxon>Ecdysozoa</taxon>
        <taxon>Nematoda</taxon>
        <taxon>Chromadorea</taxon>
        <taxon>Rhabditida</taxon>
        <taxon>Rhabditina</taxon>
        <taxon>Rhabditomorpha</taxon>
        <taxon>Strongyloidea</taxon>
        <taxon>Ancylostomatidae</taxon>
        <taxon>Ancylostomatinae</taxon>
        <taxon>Ancylostoma</taxon>
    </lineage>
</organism>
<evidence type="ECO:0000313" key="4">
    <source>
        <dbReference type="Proteomes" id="UP000024635"/>
    </source>
</evidence>
<name>A0A016VBX1_9BILA</name>
<feature type="region of interest" description="Disordered" evidence="1">
    <location>
        <begin position="46"/>
        <end position="71"/>
    </location>
</feature>
<gene>
    <name evidence="3" type="primary">Acey_s0012.g1724</name>
    <name evidence="3" type="ORF">Y032_0012g1724</name>
</gene>
<sequence>MRFPWMENLVRLPFPEQGNTTKVHPELEKYPTALRPFINATAITGRRRANNTEDEVITDEDVADVDEDDESHKVNTAHYDGKTTTVTISTEAGTDLYQHWLDQAVSGLMAAVATKKLESVPEYLRTAHQTCAKGAKTVQAHAKCVVVLLDAEVKYQKWSAKFGRAKIIGGVQHRFGSGSKNYKRWIKKVEKRPGRPEDQGSFRQYGRATNSRPYSEKKHGRQGIHSEDKVHDLLPKEVFPSEGDWVGAFRMRVERSMDEANASETKTKTMMVKTAQYYNLFEEPHVSPLAQLAKKLIHTVRTFKNKSKDYKSWQTIVSEIKEEGKKLKQKQKAKKMLSERFDLFKRTLRDEGVNKAVMKKMNVLDDDDDGDDDMEAMMLKAKEQEQTMSTEDKMMQAPVKLIREGLKLGMMVTGRNVSNFDQKNVKVISPRLLSLVPEEADEDTISLLSPSLLSLHNEGQGLEGDLSLSRALKYFDEQGHQEWLNFVIEASGVSDAVMKMKDANAAEERRQNDERFRGENGQPLYFTKENLTEMYGPSERKKIEIFEELQRSLTSEQVLAMNTTGYVKMSQQQLQLVYGPGSPYHDPSTHQRLSNVSEFEIPHVMDRTIRGLAEETIQFKAQRRKDIVLTPLVLTTLIRDPATASQPLILSPVLFVPVVYSPAIFGAVILSPWAFVPVIIAPRLLSPVIISPILLSAVVLSPLALDPLVLSPGALVPFVLSPIVLSPFILSPVALTPLILTPFCLSPFILIPNVLSPLILSPFVLSPLILSPVAFSAFVLTPYALSPVIASPGAFFSAVLSPTWLS</sequence>
<dbReference type="OrthoDB" id="5917548at2759"/>
<feature type="compositionally biased region" description="Basic and acidic residues" evidence="1">
    <location>
        <begin position="189"/>
        <end position="200"/>
    </location>
</feature>
<evidence type="ECO:0000313" key="3">
    <source>
        <dbReference type="EMBL" id="EYC25144.1"/>
    </source>
</evidence>
<evidence type="ECO:0000256" key="2">
    <source>
        <dbReference type="SAM" id="Phobius"/>
    </source>
</evidence>